<comment type="similarity">
    <text evidence="2">Belongs to the transpeptidase family.</text>
</comment>
<dbReference type="InterPro" id="IPR036138">
    <property type="entry name" value="PBP_dimer_sf"/>
</dbReference>
<dbReference type="GO" id="GO:0071972">
    <property type="term" value="F:peptidoglycan L,D-transpeptidase activity"/>
    <property type="evidence" value="ECO:0007669"/>
    <property type="project" value="TreeGrafter"/>
</dbReference>
<proteinExistence type="inferred from homology"/>
<comment type="subcellular location">
    <subcellularLocation>
        <location evidence="1">Membrane</location>
    </subcellularLocation>
</comment>
<dbReference type="SUPFAM" id="SSF56601">
    <property type="entry name" value="beta-lactamase/transpeptidase-like"/>
    <property type="match status" value="1"/>
</dbReference>
<comment type="caution">
    <text evidence="7">The sequence shown here is derived from an EMBL/GenBank/DDBJ whole genome shotgun (WGS) entry which is preliminary data.</text>
</comment>
<dbReference type="InterPro" id="IPR050515">
    <property type="entry name" value="Beta-lactam/transpept"/>
</dbReference>
<dbReference type="GO" id="GO:0008658">
    <property type="term" value="F:penicillin binding"/>
    <property type="evidence" value="ECO:0007669"/>
    <property type="project" value="InterPro"/>
</dbReference>
<keyword evidence="8" id="KW-1185">Reference proteome</keyword>
<evidence type="ECO:0000259" key="6">
    <source>
        <dbReference type="Pfam" id="PF05223"/>
    </source>
</evidence>
<feature type="domain" description="Penicillin-binding protein transpeptidase" evidence="4">
    <location>
        <begin position="353"/>
        <end position="630"/>
    </location>
</feature>
<evidence type="ECO:0000259" key="5">
    <source>
        <dbReference type="Pfam" id="PF03717"/>
    </source>
</evidence>
<dbReference type="Gene3D" id="3.40.710.10">
    <property type="entry name" value="DD-peptidase/beta-lactamase superfamily"/>
    <property type="match status" value="1"/>
</dbReference>
<dbReference type="Pfam" id="PF05223">
    <property type="entry name" value="MecA_N"/>
    <property type="match status" value="1"/>
</dbReference>
<dbReference type="Pfam" id="PF00905">
    <property type="entry name" value="Transpeptidase"/>
    <property type="match status" value="1"/>
</dbReference>
<evidence type="ECO:0000256" key="1">
    <source>
        <dbReference type="ARBA" id="ARBA00004370"/>
    </source>
</evidence>
<evidence type="ECO:0000313" key="8">
    <source>
        <dbReference type="Proteomes" id="UP000557772"/>
    </source>
</evidence>
<evidence type="ECO:0000313" key="7">
    <source>
        <dbReference type="EMBL" id="NNG38676.1"/>
    </source>
</evidence>
<evidence type="ECO:0000256" key="3">
    <source>
        <dbReference type="ARBA" id="ARBA00023136"/>
    </source>
</evidence>
<dbReference type="InterPro" id="IPR001460">
    <property type="entry name" value="PCN-bd_Tpept"/>
</dbReference>
<keyword evidence="3" id="KW-0472">Membrane</keyword>
<dbReference type="Gene3D" id="3.90.1310.10">
    <property type="entry name" value="Penicillin-binding protein 2a (Domain 2)"/>
    <property type="match status" value="1"/>
</dbReference>
<organism evidence="7 8">
    <name type="scientific">Flexivirga aerilata</name>
    <dbReference type="NCBI Taxonomy" id="1656889"/>
    <lineage>
        <taxon>Bacteria</taxon>
        <taxon>Bacillati</taxon>
        <taxon>Actinomycetota</taxon>
        <taxon>Actinomycetes</taxon>
        <taxon>Micrococcales</taxon>
        <taxon>Dermacoccaceae</taxon>
        <taxon>Flexivirga</taxon>
    </lineage>
</organism>
<dbReference type="AlphaFoldDB" id="A0A849AGJ6"/>
<dbReference type="Proteomes" id="UP000557772">
    <property type="component" value="Unassembled WGS sequence"/>
</dbReference>
<dbReference type="RefSeq" id="WP_171152714.1">
    <property type="nucleotide sequence ID" value="NZ_JABENB010000001.1"/>
</dbReference>
<name>A0A849AGJ6_9MICO</name>
<dbReference type="PANTHER" id="PTHR30627:SF24">
    <property type="entry name" value="PENICILLIN-BINDING PROTEIN 4B"/>
    <property type="match status" value="1"/>
</dbReference>
<dbReference type="Pfam" id="PF03717">
    <property type="entry name" value="PBP_dimer"/>
    <property type="match status" value="1"/>
</dbReference>
<gene>
    <name evidence="7" type="ORF">HJ588_05220</name>
</gene>
<dbReference type="SUPFAM" id="SSF56519">
    <property type="entry name" value="Penicillin binding protein dimerisation domain"/>
    <property type="match status" value="1"/>
</dbReference>
<accession>A0A849AGJ6</accession>
<dbReference type="GO" id="GO:0071555">
    <property type="term" value="P:cell wall organization"/>
    <property type="evidence" value="ECO:0007669"/>
    <property type="project" value="TreeGrafter"/>
</dbReference>
<dbReference type="InterPro" id="IPR007887">
    <property type="entry name" value="MecA_N"/>
</dbReference>
<dbReference type="EMBL" id="JABENB010000001">
    <property type="protein sequence ID" value="NNG38676.1"/>
    <property type="molecule type" value="Genomic_DNA"/>
</dbReference>
<feature type="domain" description="NTF2-like N-terminal transpeptidase" evidence="6">
    <location>
        <begin position="39"/>
        <end position="147"/>
    </location>
</feature>
<evidence type="ECO:0008006" key="9">
    <source>
        <dbReference type="Google" id="ProtNLM"/>
    </source>
</evidence>
<evidence type="ECO:0000256" key="2">
    <source>
        <dbReference type="ARBA" id="ARBA00007171"/>
    </source>
</evidence>
<sequence>MSSRTVLGVTGGALVVAAGVGGYMFWQQGQEVGKADDAARAAVTAFAQDWSARTLDKTTYVGTSPQAAAANFATATGALGNGPVKVDVTRFNRDGDNATATLRVQWSLAGGRTFAWDDPVRLVKQNDVWGVQVSSSTSLWHPKLQAGDSFAVNTSSGSRGAVTGAGGSEVMTNQPVYDISIDPVKATDASVAQLQNTTNVPGLVTKLQAAKKSGSKAPIPVLTYRRDDYVVVQNDVERLDGVIVGQRQQPLAPTRTWGQPMLGSVGPVTADMLKKNPGQYRSGQIVGLAGMQAQYDQTLGATPGFTITPHSDTSQVLYGTAAKSGRNVTTTLDPRVQTAAEKALAGQNGKPAAIVALDVKSGNVLAVANSPSYGIERAMSGHYAPGSTMKIASAYALLEKGFDPNTVVPCPKNVVVDGYRIGNFEGETAGSPKFSEDFAKSCNTAFVNATKGFGDTDLQKAAGALGLGVDWSKQVGFDGAYAGSVPAANSPTDKAVSVFGQGRVLASPLSVAVMAGSVARGSMIPPVLVTDPAQEGSRAPKPLDAKAIGGLRSMMRLTVTNGTATDLKSTPGGDVYAKTGTSEFSEGGRSGAHAWLAGWQGNVAFCVLVEDVPTGKSGGTVAAPVAKDFLSKLAAS</sequence>
<protein>
    <recommendedName>
        <fullName evidence="9">Penicillin-binding protein</fullName>
    </recommendedName>
</protein>
<dbReference type="GO" id="GO:0046677">
    <property type="term" value="P:response to antibiotic"/>
    <property type="evidence" value="ECO:0007669"/>
    <property type="project" value="InterPro"/>
</dbReference>
<dbReference type="InterPro" id="IPR005311">
    <property type="entry name" value="PBP_dimer"/>
</dbReference>
<dbReference type="InterPro" id="IPR012338">
    <property type="entry name" value="Beta-lactam/transpept-like"/>
</dbReference>
<reference evidence="7 8" key="1">
    <citation type="submission" date="2020-05" db="EMBL/GenBank/DDBJ databases">
        <title>Flexivirga sp. ID2601S isolated from air conditioner.</title>
        <authorList>
            <person name="Kim D.H."/>
        </authorList>
    </citation>
    <scope>NUCLEOTIDE SEQUENCE [LARGE SCALE GENOMIC DNA]</scope>
    <source>
        <strain evidence="7 8">ID2601S</strain>
    </source>
</reference>
<dbReference type="Gene3D" id="3.30.1390.30">
    <property type="entry name" value="Penicillin-binding protein 2a, domain 3"/>
    <property type="match status" value="1"/>
</dbReference>
<dbReference type="PANTHER" id="PTHR30627">
    <property type="entry name" value="PEPTIDOGLYCAN D,D-TRANSPEPTIDASE"/>
    <property type="match status" value="1"/>
</dbReference>
<dbReference type="GO" id="GO:0005886">
    <property type="term" value="C:plasma membrane"/>
    <property type="evidence" value="ECO:0007669"/>
    <property type="project" value="TreeGrafter"/>
</dbReference>
<feature type="domain" description="Penicillin-binding protein dimerisation" evidence="5">
    <location>
        <begin position="156"/>
        <end position="307"/>
    </location>
</feature>
<evidence type="ECO:0000259" key="4">
    <source>
        <dbReference type="Pfam" id="PF00905"/>
    </source>
</evidence>